<keyword evidence="3" id="KW-1185">Reference proteome</keyword>
<reference evidence="3" key="1">
    <citation type="journal article" date="2019" name="Int. J. Syst. Evol. Microbiol.">
        <title>The Global Catalogue of Microorganisms (GCM) 10K type strain sequencing project: providing services to taxonomists for standard genome sequencing and annotation.</title>
        <authorList>
            <consortium name="The Broad Institute Genomics Platform"/>
            <consortium name="The Broad Institute Genome Sequencing Center for Infectious Disease"/>
            <person name="Wu L."/>
            <person name="Ma J."/>
        </authorList>
    </citation>
    <scope>NUCLEOTIDE SEQUENCE [LARGE SCALE GENOMIC DNA]</scope>
    <source>
        <strain evidence="3">CCUG 59778</strain>
    </source>
</reference>
<protein>
    <submittedName>
        <fullName evidence="2">Type VII secretion system-associated protein</fullName>
    </submittedName>
</protein>
<evidence type="ECO:0000313" key="3">
    <source>
        <dbReference type="Proteomes" id="UP001596157"/>
    </source>
</evidence>
<organism evidence="2 3">
    <name type="scientific">Actinokineospora guangxiensis</name>
    <dbReference type="NCBI Taxonomy" id="1490288"/>
    <lineage>
        <taxon>Bacteria</taxon>
        <taxon>Bacillati</taxon>
        <taxon>Actinomycetota</taxon>
        <taxon>Actinomycetes</taxon>
        <taxon>Pseudonocardiales</taxon>
        <taxon>Pseudonocardiaceae</taxon>
        <taxon>Actinokineospora</taxon>
    </lineage>
</organism>
<evidence type="ECO:0000259" key="1">
    <source>
        <dbReference type="Pfam" id="PF07179"/>
    </source>
</evidence>
<comment type="caution">
    <text evidence="2">The sequence shown here is derived from an EMBL/GenBank/DDBJ whole genome shotgun (WGS) entry which is preliminary data.</text>
</comment>
<name>A0ABW0EHN2_9PSEU</name>
<gene>
    <name evidence="2" type="ORF">ACFPM7_01660</name>
</gene>
<proteinExistence type="predicted"/>
<feature type="domain" description="SseB protein N-terminal" evidence="1">
    <location>
        <begin position="85"/>
        <end position="177"/>
    </location>
</feature>
<dbReference type="NCBIfam" id="NF033532">
    <property type="entry name" value="lone7para_assoc"/>
    <property type="match status" value="1"/>
</dbReference>
<dbReference type="Pfam" id="PF07179">
    <property type="entry name" value="SseB"/>
    <property type="match status" value="1"/>
</dbReference>
<evidence type="ECO:0000313" key="2">
    <source>
        <dbReference type="EMBL" id="MFC5285745.1"/>
    </source>
</evidence>
<sequence length="180" mass="19802">MHQPEITLDMRRAARSNPGTWLTVIDPGFAPGSDVPPWGVIGAYPVDARGEIQDEFRPNEDYRPSPKALRMPAPVTELERVMQLVKTRHLPQRALLPVLRESRLLVYARDGRDAGVTAFPNHDGRVLVPACTVVARVPKQWPGWREISGRALAQQLNGFPLVVNPAGPITAVVPAADLLD</sequence>
<dbReference type="RefSeq" id="WP_378242972.1">
    <property type="nucleotide sequence ID" value="NZ_JBHSKF010000001.1"/>
</dbReference>
<accession>A0ABW0EHN2</accession>
<dbReference type="Proteomes" id="UP001596157">
    <property type="component" value="Unassembled WGS sequence"/>
</dbReference>
<dbReference type="InterPro" id="IPR009839">
    <property type="entry name" value="SseB_N"/>
</dbReference>
<dbReference type="EMBL" id="JBHSKF010000001">
    <property type="protein sequence ID" value="MFC5285745.1"/>
    <property type="molecule type" value="Genomic_DNA"/>
</dbReference>
<dbReference type="InterPro" id="IPR047659">
    <property type="entry name" value="T7SS_assoc"/>
</dbReference>